<organism evidence="1 2">
    <name type="scientific">Neisseria dentiae</name>
    <dbReference type="NCBI Taxonomy" id="194197"/>
    <lineage>
        <taxon>Bacteria</taxon>
        <taxon>Pseudomonadati</taxon>
        <taxon>Pseudomonadota</taxon>
        <taxon>Betaproteobacteria</taxon>
        <taxon>Neisseriales</taxon>
        <taxon>Neisseriaceae</taxon>
        <taxon>Neisseria</taxon>
    </lineage>
</organism>
<dbReference type="Pfam" id="PF04328">
    <property type="entry name" value="Sel_put"/>
    <property type="match status" value="1"/>
</dbReference>
<evidence type="ECO:0008006" key="3">
    <source>
        <dbReference type="Google" id="ProtNLM"/>
    </source>
</evidence>
<evidence type="ECO:0000313" key="2">
    <source>
        <dbReference type="Proteomes" id="UP000193118"/>
    </source>
</evidence>
<reference evidence="2" key="1">
    <citation type="submission" date="2017-01" db="EMBL/GenBank/DDBJ databases">
        <authorList>
            <person name="Wolfgang W.J."/>
            <person name="Cole J."/>
            <person name="Wroblewski D."/>
            <person name="Mcginnis J."/>
            <person name="Musser K.A."/>
        </authorList>
    </citation>
    <scope>NUCLEOTIDE SEQUENCE [LARGE SCALE GENOMIC DNA]</scope>
    <source>
        <strain evidence="2">DSM 19151</strain>
    </source>
</reference>
<protein>
    <recommendedName>
        <fullName evidence="3">Selenoprotein</fullName>
    </recommendedName>
</protein>
<dbReference type="Proteomes" id="UP000193118">
    <property type="component" value="Unassembled WGS sequence"/>
</dbReference>
<dbReference type="OrthoDB" id="9814284at2"/>
<dbReference type="AlphaFoldDB" id="A0A1X3DFQ7"/>
<accession>A0A1X3DFQ7</accession>
<name>A0A1X3DFQ7_9NEIS</name>
<dbReference type="InterPro" id="IPR007423">
    <property type="entry name" value="Sel_put"/>
</dbReference>
<dbReference type="STRING" id="194197.BWD09_00515"/>
<dbReference type="EMBL" id="MTBO01000001">
    <property type="protein sequence ID" value="OSI18779.1"/>
    <property type="molecule type" value="Genomic_DNA"/>
</dbReference>
<keyword evidence="2" id="KW-1185">Reference proteome</keyword>
<comment type="caution">
    <text evidence="1">The sequence shown here is derived from an EMBL/GenBank/DDBJ whole genome shotgun (WGS) entry which is preliminary data.</text>
</comment>
<sequence length="42" mass="5000">MAGIPDYDYYVMQQRRHNSAAPVMTESEFLDYCHNRRNGRCC</sequence>
<proteinExistence type="predicted"/>
<gene>
    <name evidence="1" type="ORF">BWD09_00515</name>
</gene>
<evidence type="ECO:0000313" key="1">
    <source>
        <dbReference type="EMBL" id="OSI18779.1"/>
    </source>
</evidence>